<dbReference type="Pfam" id="PF01312">
    <property type="entry name" value="Bac_export_2"/>
    <property type="match status" value="1"/>
</dbReference>
<comment type="caution">
    <text evidence="4">The sequence shown here is derived from an EMBL/GenBank/DDBJ whole genome shotgun (WGS) entry which is preliminary data.</text>
</comment>
<dbReference type="Gene3D" id="3.40.1690.10">
    <property type="entry name" value="secretion proteins EscU"/>
    <property type="match status" value="1"/>
</dbReference>
<feature type="transmembrane region" description="Helical" evidence="3">
    <location>
        <begin position="34"/>
        <end position="52"/>
    </location>
</feature>
<dbReference type="GO" id="GO:0009306">
    <property type="term" value="P:protein secretion"/>
    <property type="evidence" value="ECO:0007669"/>
    <property type="project" value="InterPro"/>
</dbReference>
<evidence type="ECO:0000256" key="3">
    <source>
        <dbReference type="SAM" id="Phobius"/>
    </source>
</evidence>
<keyword evidence="4" id="KW-0282">Flagellum</keyword>
<dbReference type="PANTHER" id="PTHR30531:SF12">
    <property type="entry name" value="FLAGELLAR BIOSYNTHETIC PROTEIN FLHB"/>
    <property type="match status" value="1"/>
</dbReference>
<protein>
    <submittedName>
        <fullName evidence="4">Flagellar biosynthesis protein FlhB</fullName>
    </submittedName>
</protein>
<dbReference type="InterPro" id="IPR006135">
    <property type="entry name" value="T3SS_substrate_exporter"/>
</dbReference>
<evidence type="ECO:0000313" key="4">
    <source>
        <dbReference type="EMBL" id="PTL86525.1"/>
    </source>
</evidence>
<comment type="similarity">
    <text evidence="1">Belongs to the type III secretion exporter family.</text>
</comment>
<dbReference type="InterPro" id="IPR029025">
    <property type="entry name" value="T3SS_substrate_exporter_C"/>
</dbReference>
<reference evidence="5" key="1">
    <citation type="submission" date="2018-02" db="EMBL/GenBank/DDBJ databases">
        <title>Genome sequence of Candidatus Liberibacter europaeus.</title>
        <authorList>
            <person name="Frampton R.A."/>
            <person name="Thompson S.M."/>
            <person name="David C."/>
            <person name="Addison S.M."/>
            <person name="Smith G.R."/>
        </authorList>
    </citation>
    <scope>NUCLEOTIDE SEQUENCE [LARGE SCALE GENOMIC DNA]</scope>
</reference>
<organism evidence="4 5">
    <name type="scientific">Candidatus Liberibacter europaeus</name>
    <dbReference type="NCBI Taxonomy" id="744859"/>
    <lineage>
        <taxon>Bacteria</taxon>
        <taxon>Pseudomonadati</taxon>
        <taxon>Pseudomonadota</taxon>
        <taxon>Alphaproteobacteria</taxon>
        <taxon>Hyphomicrobiales</taxon>
        <taxon>Rhizobiaceae</taxon>
        <taxon>Liberibacter</taxon>
    </lineage>
</organism>
<dbReference type="AlphaFoldDB" id="A0A2T4VXM3"/>
<evidence type="ECO:0000256" key="1">
    <source>
        <dbReference type="ARBA" id="ARBA00010690"/>
    </source>
</evidence>
<name>A0A2T4VXM3_9HYPH</name>
<gene>
    <name evidence="4" type="primary">flhB</name>
    <name evidence="4" type="ORF">C4617_01505</name>
</gene>
<proteinExistence type="inferred from homology"/>
<keyword evidence="3" id="KW-1133">Transmembrane helix</keyword>
<feature type="transmembrane region" description="Helical" evidence="3">
    <location>
        <begin position="98"/>
        <end position="121"/>
    </location>
</feature>
<feature type="compositionally biased region" description="Basic and acidic residues" evidence="2">
    <location>
        <begin position="7"/>
        <end position="22"/>
    </location>
</feature>
<feature type="region of interest" description="Disordered" evidence="2">
    <location>
        <begin position="1"/>
        <end position="22"/>
    </location>
</feature>
<dbReference type="SUPFAM" id="SSF160544">
    <property type="entry name" value="EscU C-terminal domain-like"/>
    <property type="match status" value="1"/>
</dbReference>
<sequence length="354" mass="40151">MSENDTTESKTEAPSTKKIEDARSKGNVPISREVSLLSSIVACLIYLLFYFISGIHRLTHDMRDFLEKSIQFELSTSAHMLFILVNLGSGAIKLVLPGLLLFMVFGISCYLVQGIPSPNLTNIRPSLKRISLQEGIKRIYSVNNLIVFVKSVLKIVIVGIIIALSLKENYLEMIDSLTSSPQLILQQMFLTIRKILIIILLFTVLLTSADIGWTYYQWYSKLKMSKEEVKDEMKQTYGNPLVKSRQKSIARSRLRHRMIEATSRATLVITNPTHYALALRYVQKENDAPIILAKGQNLIAAKIKEVAQQQNIPIFEEPILARSLFKQVPINSSIPPIFYKAVAQLIHKIYAKKR</sequence>
<keyword evidence="4" id="KW-0966">Cell projection</keyword>
<dbReference type="GO" id="GO:0005886">
    <property type="term" value="C:plasma membrane"/>
    <property type="evidence" value="ECO:0007669"/>
    <property type="project" value="TreeGrafter"/>
</dbReference>
<dbReference type="Gene3D" id="6.10.250.2080">
    <property type="match status" value="1"/>
</dbReference>
<dbReference type="PRINTS" id="PR00950">
    <property type="entry name" value="TYPE3IMSPROT"/>
</dbReference>
<keyword evidence="3" id="KW-0472">Membrane</keyword>
<keyword evidence="3" id="KW-0812">Transmembrane</keyword>
<accession>A0A2T4VXM3</accession>
<feature type="transmembrane region" description="Helical" evidence="3">
    <location>
        <begin position="195"/>
        <end position="216"/>
    </location>
</feature>
<keyword evidence="4" id="KW-0969">Cilium</keyword>
<dbReference type="Proteomes" id="UP000240811">
    <property type="component" value="Unassembled WGS sequence"/>
</dbReference>
<evidence type="ECO:0000313" key="5">
    <source>
        <dbReference type="Proteomes" id="UP000240811"/>
    </source>
</evidence>
<evidence type="ECO:0000256" key="2">
    <source>
        <dbReference type="SAM" id="MobiDB-lite"/>
    </source>
</evidence>
<dbReference type="EMBL" id="PSQJ01000002">
    <property type="protein sequence ID" value="PTL86525.1"/>
    <property type="molecule type" value="Genomic_DNA"/>
</dbReference>
<feature type="transmembrane region" description="Helical" evidence="3">
    <location>
        <begin position="142"/>
        <end position="166"/>
    </location>
</feature>
<dbReference type="PANTHER" id="PTHR30531">
    <property type="entry name" value="FLAGELLAR BIOSYNTHETIC PROTEIN FLHB"/>
    <property type="match status" value="1"/>
</dbReference>